<name>A0A197JQU6_9FUNG</name>
<evidence type="ECO:0000256" key="1">
    <source>
        <dbReference type="SAM" id="Phobius"/>
    </source>
</evidence>
<sequence length="92" mass="10156">VNHPTLTEFCFSMIGRADIKGSKATAVVNAWLPQASCPMIFLVLAIFSSSSLLFSRPLCFQLLDFFNPLIFFNLCCCQFDVVICSLCLGTAH</sequence>
<keyword evidence="3" id="KW-1185">Reference proteome</keyword>
<dbReference type="EMBL" id="KV442063">
    <property type="protein sequence ID" value="OAQ26836.1"/>
    <property type="molecule type" value="Genomic_DNA"/>
</dbReference>
<feature type="transmembrane region" description="Helical" evidence="1">
    <location>
        <begin position="66"/>
        <end position="91"/>
    </location>
</feature>
<evidence type="ECO:0000313" key="2">
    <source>
        <dbReference type="EMBL" id="OAQ26836.1"/>
    </source>
</evidence>
<feature type="non-terminal residue" evidence="2">
    <location>
        <position position="1"/>
    </location>
</feature>
<keyword evidence="1" id="KW-1133">Transmembrane helix</keyword>
<feature type="transmembrane region" description="Helical" evidence="1">
    <location>
        <begin position="31"/>
        <end position="54"/>
    </location>
</feature>
<accession>A0A197JQU6</accession>
<dbReference type="Proteomes" id="UP000078512">
    <property type="component" value="Unassembled WGS sequence"/>
</dbReference>
<keyword evidence="1" id="KW-0472">Membrane</keyword>
<protein>
    <submittedName>
        <fullName evidence="2">Uncharacterized protein</fullName>
    </submittedName>
</protein>
<proteinExistence type="predicted"/>
<organism evidence="2 3">
    <name type="scientific">Linnemannia elongata AG-77</name>
    <dbReference type="NCBI Taxonomy" id="1314771"/>
    <lineage>
        <taxon>Eukaryota</taxon>
        <taxon>Fungi</taxon>
        <taxon>Fungi incertae sedis</taxon>
        <taxon>Mucoromycota</taxon>
        <taxon>Mortierellomycotina</taxon>
        <taxon>Mortierellomycetes</taxon>
        <taxon>Mortierellales</taxon>
        <taxon>Mortierellaceae</taxon>
        <taxon>Linnemannia</taxon>
    </lineage>
</organism>
<reference evidence="2 3" key="1">
    <citation type="submission" date="2016-05" db="EMBL/GenBank/DDBJ databases">
        <title>Genome sequencing reveals origins of a unique bacterial endosymbiosis in the earliest lineages of terrestrial Fungi.</title>
        <authorList>
            <consortium name="DOE Joint Genome Institute"/>
            <person name="Uehling J."/>
            <person name="Gryganskyi A."/>
            <person name="Hameed K."/>
            <person name="Tschaplinski T."/>
            <person name="Misztal P."/>
            <person name="Wu S."/>
            <person name="Desiro A."/>
            <person name="Vande Pol N."/>
            <person name="Du Z.-Y."/>
            <person name="Zienkiewicz A."/>
            <person name="Zienkiewicz K."/>
            <person name="Morin E."/>
            <person name="Tisserant E."/>
            <person name="Splivallo R."/>
            <person name="Hainaut M."/>
            <person name="Henrissat B."/>
            <person name="Ohm R."/>
            <person name="Kuo A."/>
            <person name="Yan J."/>
            <person name="Lipzen A."/>
            <person name="Nolan M."/>
            <person name="Labutti K."/>
            <person name="Barry K."/>
            <person name="Goldstein A."/>
            <person name="Labbe J."/>
            <person name="Schadt C."/>
            <person name="Tuskan G."/>
            <person name="Grigoriev I."/>
            <person name="Martin F."/>
            <person name="Vilgalys R."/>
            <person name="Bonito G."/>
        </authorList>
    </citation>
    <scope>NUCLEOTIDE SEQUENCE [LARGE SCALE GENOMIC DNA]</scope>
    <source>
        <strain evidence="2 3">AG-77</strain>
    </source>
</reference>
<keyword evidence="1" id="KW-0812">Transmembrane</keyword>
<evidence type="ECO:0000313" key="3">
    <source>
        <dbReference type="Proteomes" id="UP000078512"/>
    </source>
</evidence>
<dbReference type="OrthoDB" id="3742485at2759"/>
<dbReference type="STRING" id="1314771.A0A197JQU6"/>
<gene>
    <name evidence="2" type="ORF">K457DRAFT_78606</name>
</gene>
<dbReference type="AlphaFoldDB" id="A0A197JQU6"/>